<sequence>MTSPSRVLVIGWDAADWKVITPLMDSGKMPNLETLVNSGVRGNLASLYPGLSPMLWTSIATGKRPFKHGILGFTEPDPHTDGIRPISNLSRKTKAIWNILGQHGMKSNVIGWWPSHPAEPINGVMVSNHYPRAVAPFGQPWPMAPGTVHPGRLSPSFRDLRLHPQELDASVIRNFVPSLAEVDQEKDRRIESLAKIIGDCTNICNAAVASMRYEPWDLTAVYFDAIDHFCHGFMRYHPPRLEWVDEADFNRYHRVVESGYVYHDRMLGRLLAEAGEETTVILISDHGFHSDHLRLRGIPDEPAGPAAEHRHYGVVAMKGPGIKQDELVFGATLLDICPTILTLFGLPVGEDMDGKPLLNAFQTAPALETIPSWDQVLGEDGSHPADRRMDSVEAAEAIRQLVDLGYIASPDADREKAVADTVRELKYNLACSYMDASRYADAVAVLTELHGAVPGAYRYGVQRVTCLQMLGQIEEARRVLTALVAQRKQGAEEAARQLEGYRARLEASEPLSENDGALLRKRVNEARPTPYAMEFLLGVQHVAEENMEQALVHLKNAEKADTGQPSLYLKLGDVYLKMRCWTDAETNFKRVLTLDPDNAEAFLGLSRCAMVLRRYLEAAEGALTSVGLRYYNPMGHFLLGKALVHMGLSDKAKDALKMAVSQSPDFPAPHRLLAHVYKFFIKDDAAAERHRALAREARRRIDGLKTGDIVPMAESEALACRQITGSRGTEGDAPQVEAQAAEIADTVVIVSGLPRSGTSMMMQMLKAGGMLPYTDHVRRPDDDNPKGYFECEKAKGLASDASWLPEAKGKTVKIVAQLLGHLPRGMALPFRVIFMERHMEEVIRSQDRMLERSGKRGADLSPGQLGAVYLRQVGRIKAMLGNRGIPILFIDYNASLAEAAETAKRVNAFLGGGLDEGRMAGAVDPRLYRKRAAPDGGPA</sequence>
<dbReference type="OrthoDB" id="9779418at2"/>
<dbReference type="Gene3D" id="3.40.720.10">
    <property type="entry name" value="Alkaline Phosphatase, subunit A"/>
    <property type="match status" value="1"/>
</dbReference>
<dbReference type="SUPFAM" id="SSF52540">
    <property type="entry name" value="P-loop containing nucleoside triphosphate hydrolases"/>
    <property type="match status" value="1"/>
</dbReference>
<dbReference type="STRING" id="419481.SAMN05216233_103172"/>
<evidence type="ECO:0000313" key="2">
    <source>
        <dbReference type="EMBL" id="SCY05134.1"/>
    </source>
</evidence>
<dbReference type="InterPro" id="IPR017850">
    <property type="entry name" value="Alkaline_phosphatase_core_sf"/>
</dbReference>
<dbReference type="PANTHER" id="PTHR10151:SF120">
    <property type="entry name" value="BIS(5'-ADENOSYL)-TRIPHOSPHATASE"/>
    <property type="match status" value="1"/>
</dbReference>
<dbReference type="Proteomes" id="UP000198870">
    <property type="component" value="Unassembled WGS sequence"/>
</dbReference>
<evidence type="ECO:0000313" key="3">
    <source>
        <dbReference type="Proteomes" id="UP000198870"/>
    </source>
</evidence>
<dbReference type="PANTHER" id="PTHR10151">
    <property type="entry name" value="ECTONUCLEOTIDE PYROPHOSPHATASE/PHOSPHODIESTERASE"/>
    <property type="match status" value="1"/>
</dbReference>
<dbReference type="Pfam" id="PF01663">
    <property type="entry name" value="Phosphodiest"/>
    <property type="match status" value="1"/>
</dbReference>
<dbReference type="SUPFAM" id="SSF48452">
    <property type="entry name" value="TPR-like"/>
    <property type="match status" value="2"/>
</dbReference>
<dbReference type="Gene3D" id="1.25.40.10">
    <property type="entry name" value="Tetratricopeptide repeat domain"/>
    <property type="match status" value="2"/>
</dbReference>
<keyword evidence="1" id="KW-0802">TPR repeat</keyword>
<dbReference type="RefSeq" id="WP_092209347.1">
    <property type="nucleotide sequence ID" value="NZ_FMUX01000003.1"/>
</dbReference>
<keyword evidence="3" id="KW-1185">Reference proteome</keyword>
<feature type="repeat" description="TPR" evidence="1">
    <location>
        <begin position="565"/>
        <end position="598"/>
    </location>
</feature>
<dbReference type="EMBL" id="FMUX01000003">
    <property type="protein sequence ID" value="SCY05134.1"/>
    <property type="molecule type" value="Genomic_DNA"/>
</dbReference>
<dbReference type="PROSITE" id="PS50005">
    <property type="entry name" value="TPR"/>
    <property type="match status" value="1"/>
</dbReference>
<dbReference type="InterPro" id="IPR002591">
    <property type="entry name" value="Phosphodiest/P_Trfase"/>
</dbReference>
<dbReference type="InterPro" id="IPR019734">
    <property type="entry name" value="TPR_rpt"/>
</dbReference>
<accession>A0A1G5CRZ0</accession>
<dbReference type="InterPro" id="IPR011990">
    <property type="entry name" value="TPR-like_helical_dom_sf"/>
</dbReference>
<dbReference type="SUPFAM" id="SSF53649">
    <property type="entry name" value="Alkaline phosphatase-like"/>
    <property type="match status" value="1"/>
</dbReference>
<gene>
    <name evidence="2" type="ORF">SAMN05216233_103172</name>
</gene>
<dbReference type="SMART" id="SM00028">
    <property type="entry name" value="TPR"/>
    <property type="match status" value="4"/>
</dbReference>
<organism evidence="2 3">
    <name type="scientific">Desulfoluna spongiiphila</name>
    <dbReference type="NCBI Taxonomy" id="419481"/>
    <lineage>
        <taxon>Bacteria</taxon>
        <taxon>Pseudomonadati</taxon>
        <taxon>Thermodesulfobacteriota</taxon>
        <taxon>Desulfobacteria</taxon>
        <taxon>Desulfobacterales</taxon>
        <taxon>Desulfolunaceae</taxon>
        <taxon>Desulfoluna</taxon>
    </lineage>
</organism>
<protein>
    <submittedName>
        <fullName evidence="2">Tetratricopeptide repeat-containing protein</fullName>
    </submittedName>
</protein>
<dbReference type="GO" id="GO:0016787">
    <property type="term" value="F:hydrolase activity"/>
    <property type="evidence" value="ECO:0007669"/>
    <property type="project" value="UniProtKB-ARBA"/>
</dbReference>
<dbReference type="InterPro" id="IPR027417">
    <property type="entry name" value="P-loop_NTPase"/>
</dbReference>
<dbReference type="AlphaFoldDB" id="A0A1G5CRZ0"/>
<name>A0A1G5CRZ0_9BACT</name>
<dbReference type="Pfam" id="PF13432">
    <property type="entry name" value="TPR_16"/>
    <property type="match status" value="1"/>
</dbReference>
<proteinExistence type="predicted"/>
<reference evidence="2 3" key="1">
    <citation type="submission" date="2016-10" db="EMBL/GenBank/DDBJ databases">
        <authorList>
            <person name="de Groot N.N."/>
        </authorList>
    </citation>
    <scope>NUCLEOTIDE SEQUENCE [LARGE SCALE GENOMIC DNA]</scope>
    <source>
        <strain evidence="2 3">AA1</strain>
    </source>
</reference>
<dbReference type="Gene3D" id="3.40.50.300">
    <property type="entry name" value="P-loop containing nucleotide triphosphate hydrolases"/>
    <property type="match status" value="1"/>
</dbReference>
<evidence type="ECO:0000256" key="1">
    <source>
        <dbReference type="PROSITE-ProRule" id="PRU00339"/>
    </source>
</evidence>